<dbReference type="Pfam" id="PF13564">
    <property type="entry name" value="DoxX_2"/>
    <property type="match status" value="1"/>
</dbReference>
<sequence length="119" mass="12790">MIDTPHLPWLTAILAAVLLVDALMSLRPPGFIADCLDGVGFPREWRWILIVIKLFAVAGLVAGLHYPGIGVAADVGVVGYFVCAAAAHVRARFLRSSFWINCLGMLAFSVIVLAVSYPP</sequence>
<comment type="caution">
    <text evidence="6">The sequence shown here is derived from an EMBL/GenBank/DDBJ whole genome shotgun (WGS) entry which is preliminary data.</text>
</comment>
<feature type="transmembrane region" description="Helical" evidence="5">
    <location>
        <begin position="72"/>
        <end position="91"/>
    </location>
</feature>
<accession>A0ABP8K7M8</accession>
<dbReference type="RefSeq" id="WP_344999548.1">
    <property type="nucleotide sequence ID" value="NZ_BAABFR010000088.1"/>
</dbReference>
<evidence type="ECO:0000256" key="5">
    <source>
        <dbReference type="SAM" id="Phobius"/>
    </source>
</evidence>
<organism evidence="6 7">
    <name type="scientific">Tsukamurella soli</name>
    <dbReference type="NCBI Taxonomy" id="644556"/>
    <lineage>
        <taxon>Bacteria</taxon>
        <taxon>Bacillati</taxon>
        <taxon>Actinomycetota</taxon>
        <taxon>Actinomycetes</taxon>
        <taxon>Mycobacteriales</taxon>
        <taxon>Tsukamurellaceae</taxon>
        <taxon>Tsukamurella</taxon>
    </lineage>
</organism>
<keyword evidence="3 5" id="KW-1133">Transmembrane helix</keyword>
<dbReference type="Proteomes" id="UP001500635">
    <property type="component" value="Unassembled WGS sequence"/>
</dbReference>
<evidence type="ECO:0000313" key="7">
    <source>
        <dbReference type="Proteomes" id="UP001500635"/>
    </source>
</evidence>
<proteinExistence type="predicted"/>
<protein>
    <recommendedName>
        <fullName evidence="8">DoxX-like family protein</fullName>
    </recommendedName>
</protein>
<evidence type="ECO:0000256" key="4">
    <source>
        <dbReference type="ARBA" id="ARBA00023136"/>
    </source>
</evidence>
<evidence type="ECO:0000313" key="6">
    <source>
        <dbReference type="EMBL" id="GAA4401432.1"/>
    </source>
</evidence>
<feature type="transmembrane region" description="Helical" evidence="5">
    <location>
        <begin position="47"/>
        <end position="66"/>
    </location>
</feature>
<keyword evidence="4 5" id="KW-0472">Membrane</keyword>
<feature type="transmembrane region" description="Helical" evidence="5">
    <location>
        <begin position="98"/>
        <end position="117"/>
    </location>
</feature>
<dbReference type="InterPro" id="IPR032808">
    <property type="entry name" value="DoxX"/>
</dbReference>
<dbReference type="EMBL" id="BAABFR010000088">
    <property type="protein sequence ID" value="GAA4401432.1"/>
    <property type="molecule type" value="Genomic_DNA"/>
</dbReference>
<keyword evidence="7" id="KW-1185">Reference proteome</keyword>
<evidence type="ECO:0000256" key="1">
    <source>
        <dbReference type="ARBA" id="ARBA00004141"/>
    </source>
</evidence>
<feature type="transmembrane region" description="Helical" evidence="5">
    <location>
        <begin position="6"/>
        <end position="26"/>
    </location>
</feature>
<gene>
    <name evidence="6" type="ORF">GCM10023147_40980</name>
</gene>
<evidence type="ECO:0000256" key="3">
    <source>
        <dbReference type="ARBA" id="ARBA00022989"/>
    </source>
</evidence>
<evidence type="ECO:0008006" key="8">
    <source>
        <dbReference type="Google" id="ProtNLM"/>
    </source>
</evidence>
<comment type="subcellular location">
    <subcellularLocation>
        <location evidence="1">Membrane</location>
        <topology evidence="1">Multi-pass membrane protein</topology>
    </subcellularLocation>
</comment>
<keyword evidence="2 5" id="KW-0812">Transmembrane</keyword>
<evidence type="ECO:0000256" key="2">
    <source>
        <dbReference type="ARBA" id="ARBA00022692"/>
    </source>
</evidence>
<reference evidence="7" key="1">
    <citation type="journal article" date="2019" name="Int. J. Syst. Evol. Microbiol.">
        <title>The Global Catalogue of Microorganisms (GCM) 10K type strain sequencing project: providing services to taxonomists for standard genome sequencing and annotation.</title>
        <authorList>
            <consortium name="The Broad Institute Genomics Platform"/>
            <consortium name="The Broad Institute Genome Sequencing Center for Infectious Disease"/>
            <person name="Wu L."/>
            <person name="Ma J."/>
        </authorList>
    </citation>
    <scope>NUCLEOTIDE SEQUENCE [LARGE SCALE GENOMIC DNA]</scope>
    <source>
        <strain evidence="7">JCM 17688</strain>
    </source>
</reference>
<name>A0ABP8K7M8_9ACTN</name>